<reference evidence="2" key="1">
    <citation type="submission" date="2019-12" db="EMBL/GenBank/DDBJ databases">
        <title>Genome sequencing and annotation of Brassica cretica.</title>
        <authorList>
            <person name="Studholme D.J."/>
            <person name="Sarris P."/>
        </authorList>
    </citation>
    <scope>NUCLEOTIDE SEQUENCE</scope>
    <source>
        <strain evidence="2">PFS-109/04</strain>
        <tissue evidence="2">Leaf</tissue>
    </source>
</reference>
<dbReference type="AlphaFoldDB" id="A0A8S9NWJ5"/>
<gene>
    <name evidence="2" type="ORF">F2Q69_00004315</name>
</gene>
<evidence type="ECO:0000313" key="2">
    <source>
        <dbReference type="EMBL" id="KAF3506665.1"/>
    </source>
</evidence>
<feature type="transmembrane region" description="Helical" evidence="1">
    <location>
        <begin position="7"/>
        <end position="24"/>
    </location>
</feature>
<proteinExistence type="predicted"/>
<sequence length="188" mass="22320">MWLEKVIFISVLMIYKAFSYAWLLDSECHDVFADVGKEELKCVWPPSTCKDFMFLRHVSNTMLLLISPPILFLFGIHDGALSWEMKALSPYLEFSYVSMNFFGDTFLAEEAKCYLSIQIHARKMKSRRFRQLEVLEFIYSSQVQLQWTPTFFNGKHLASRIRGRILSHPEGLMQLMQHSFYFPFYYNY</sequence>
<evidence type="ECO:0000256" key="1">
    <source>
        <dbReference type="SAM" id="Phobius"/>
    </source>
</evidence>
<dbReference type="Proteomes" id="UP000712600">
    <property type="component" value="Unassembled WGS sequence"/>
</dbReference>
<feature type="transmembrane region" description="Helical" evidence="1">
    <location>
        <begin position="54"/>
        <end position="76"/>
    </location>
</feature>
<accession>A0A8S9NWJ5</accession>
<organism evidence="2 3">
    <name type="scientific">Brassica cretica</name>
    <name type="common">Mustard</name>
    <dbReference type="NCBI Taxonomy" id="69181"/>
    <lineage>
        <taxon>Eukaryota</taxon>
        <taxon>Viridiplantae</taxon>
        <taxon>Streptophyta</taxon>
        <taxon>Embryophyta</taxon>
        <taxon>Tracheophyta</taxon>
        <taxon>Spermatophyta</taxon>
        <taxon>Magnoliopsida</taxon>
        <taxon>eudicotyledons</taxon>
        <taxon>Gunneridae</taxon>
        <taxon>Pentapetalae</taxon>
        <taxon>rosids</taxon>
        <taxon>malvids</taxon>
        <taxon>Brassicales</taxon>
        <taxon>Brassicaceae</taxon>
        <taxon>Brassiceae</taxon>
        <taxon>Brassica</taxon>
    </lineage>
</organism>
<name>A0A8S9NWJ5_BRACR</name>
<comment type="caution">
    <text evidence="2">The sequence shown here is derived from an EMBL/GenBank/DDBJ whole genome shotgun (WGS) entry which is preliminary data.</text>
</comment>
<protein>
    <submittedName>
        <fullName evidence="2">Uncharacterized protein</fullName>
    </submittedName>
</protein>
<keyword evidence="1" id="KW-0472">Membrane</keyword>
<evidence type="ECO:0000313" key="3">
    <source>
        <dbReference type="Proteomes" id="UP000712600"/>
    </source>
</evidence>
<keyword evidence="1" id="KW-0812">Transmembrane</keyword>
<dbReference type="EMBL" id="QGKX02001521">
    <property type="protein sequence ID" value="KAF3506665.1"/>
    <property type="molecule type" value="Genomic_DNA"/>
</dbReference>
<keyword evidence="1" id="KW-1133">Transmembrane helix</keyword>